<evidence type="ECO:0000256" key="9">
    <source>
        <dbReference type="ARBA" id="ARBA00022989"/>
    </source>
</evidence>
<evidence type="ECO:0000313" key="20">
    <source>
        <dbReference type="Proteomes" id="UP000606274"/>
    </source>
</evidence>
<dbReference type="GO" id="GO:0007229">
    <property type="term" value="P:integrin-mediated signaling pathway"/>
    <property type="evidence" value="ECO:0007669"/>
    <property type="project" value="UniProtKB-KW"/>
</dbReference>
<dbReference type="SUPFAM" id="SSF69318">
    <property type="entry name" value="Integrin alpha N-terminal domain"/>
    <property type="match status" value="1"/>
</dbReference>
<dbReference type="EMBL" id="JABFDY010000024">
    <property type="protein sequence ID" value="KAF7689156.1"/>
    <property type="molecule type" value="Genomic_DNA"/>
</dbReference>
<keyword evidence="9 16" id="KW-1133">Transmembrane helix</keyword>
<sequence>MTVFQTVLLLFSSWSPALSLSDGFNVDVLNTEQFSGNKEEFFGYKLLQYQSDEMKQIIVSAPLSANRSGAIFSCSVEKRTCSHLFHPDSKAIRFFGMSMAVRTSPSATLTSCSPSYNHVCDENSYLNGICYQFNSRLNMISHLTAAFQECTNSTVNLVFLFDGSSSMTTEDFNKNKKFIWDIVTVLKNSSIEFAAAQFSSEVRTVFTFKDYVNGMAKKKLFVEQHMKALTNTHKAINFVLEKLFNNVESGADPEATKALVIITDGSPSDLSRNEIQRCDELNIARFVIGVGTQVKIEKLKGIASEPKEQNTFMIGNYNGLDGLLEKLQNKIYGIEGAQGRNFINELSQSGFSAASDKDTLILGAVGTKDWRGTLYEVTGSGDNQTEIEDSKLQNDSYNGYSVAVGRRDNVSLVFSGAPRSNHRGEVTFFRKKTREWETMSRISGEQIGSYFGGSVCVLDLDSDYNTDFLVVGAPHYYQPHPQREGWVYIYRLTQELMLEKVLEVCESARGRFGMTLAAVADINGDQLQDLAVGAPLEDDQRGAVYIYLGKHEQGIRSQYSQRIVASSISKEIQYFGLAIDGVMDMGQDGLTDIAVGAQGTVLLFRTRPVVSVSANFSFSPSEINLNHFECTDQDSVIPIITLKTCFSMKENTNSKGAVKSGLNVSVELRADAVRQESRAFFIMEDKDSRSLVKSVLLNSEFSCFNNTVYMQRCVKDTLSPVLFRLNFHQSEHQPGDSSSILNIDSSNTTHVEVPFQINCKNRSCVSDLQLDFSFLNSTLLVVDQASFIIHVTLQNKGDDSFNTSVVLFYPPGLSLSVFKTIKANRRTLSRCGDRDEGALNKTTCSISLPVYRSNTRAEFEGVFRISRFYKWNESMQMTLVASSDNNGNISTTTVMKTLPVQFSVDVAISPVPELSVTYLNFSLEDKGPKTLSVVYKVSNLGLKDLPVVVGFWMPCKTPVNFYRLYNHSITVSQEVTACNKTPVHDDCTVEQVVKFTCQSFNLDVGKIVHFTVKALIMFPNVQQYTEKLSFSEFKNEEGFLVSAQMDFDQKLYHQLSSDKESNTSRYHHAEIKVKAELIIPPDMNLFIGAGVGGGLLVLIIVIILLWKCGFFKRNRYEQREEGGENWTKEEEMCGDETEGKLGESPSPEDKPFIPDGEKDVVYANGGRENEEFEKVENTE</sequence>
<dbReference type="InterPro" id="IPR013649">
    <property type="entry name" value="Integrin_alpha_Ig-like_1"/>
</dbReference>
<comment type="caution">
    <text evidence="19">The sequence shown here is derived from an EMBL/GenBank/DDBJ whole genome shotgun (WGS) entry which is preliminary data.</text>
</comment>
<dbReference type="InterPro" id="IPR036465">
    <property type="entry name" value="vWFA_dom_sf"/>
</dbReference>
<dbReference type="PROSITE" id="PS51470">
    <property type="entry name" value="FG_GAP"/>
    <property type="match status" value="3"/>
</dbReference>
<dbReference type="PROSITE" id="PS00242">
    <property type="entry name" value="INTEGRIN_ALPHA"/>
    <property type="match status" value="1"/>
</dbReference>
<dbReference type="PRINTS" id="PR00453">
    <property type="entry name" value="VWFADOMAIN"/>
</dbReference>
<dbReference type="AlphaFoldDB" id="A0A8T0AEV1"/>
<evidence type="ECO:0000256" key="14">
    <source>
        <dbReference type="ARBA" id="ARBA00023180"/>
    </source>
</evidence>
<dbReference type="InterPro" id="IPR002035">
    <property type="entry name" value="VWF_A"/>
</dbReference>
<dbReference type="GO" id="GO:0005178">
    <property type="term" value="F:integrin binding"/>
    <property type="evidence" value="ECO:0007669"/>
    <property type="project" value="TreeGrafter"/>
</dbReference>
<feature type="region of interest" description="Disordered" evidence="17">
    <location>
        <begin position="1119"/>
        <end position="1160"/>
    </location>
</feature>
<dbReference type="GO" id="GO:0046872">
    <property type="term" value="F:metal ion binding"/>
    <property type="evidence" value="ECO:0007669"/>
    <property type="project" value="UniProtKB-KW"/>
</dbReference>
<evidence type="ECO:0000256" key="10">
    <source>
        <dbReference type="ARBA" id="ARBA00023037"/>
    </source>
</evidence>
<dbReference type="InterPro" id="IPR018184">
    <property type="entry name" value="Integrin_alpha_C_CS"/>
</dbReference>
<dbReference type="SUPFAM" id="SSF53300">
    <property type="entry name" value="vWA-like"/>
    <property type="match status" value="1"/>
</dbReference>
<dbReference type="SMART" id="SM00327">
    <property type="entry name" value="VWA"/>
    <property type="match status" value="1"/>
</dbReference>
<dbReference type="Pfam" id="PF01839">
    <property type="entry name" value="FG-GAP"/>
    <property type="match status" value="1"/>
</dbReference>
<feature type="repeat" description="FG-GAP" evidence="15">
    <location>
        <begin position="561"/>
        <end position="621"/>
    </location>
</feature>
<keyword evidence="7" id="KW-0106">Calcium</keyword>
<dbReference type="InterPro" id="IPR013519">
    <property type="entry name" value="Int_alpha_beta-p"/>
</dbReference>
<keyword evidence="8 16" id="KW-0130">Cell adhesion</keyword>
<feature type="repeat" description="FG-GAP" evidence="15">
    <location>
        <begin position="500"/>
        <end position="556"/>
    </location>
</feature>
<evidence type="ECO:0000313" key="19">
    <source>
        <dbReference type="EMBL" id="KAF7689156.1"/>
    </source>
</evidence>
<reference evidence="19" key="1">
    <citation type="submission" date="2020-08" db="EMBL/GenBank/DDBJ databases">
        <title>Chromosome-level assembly of Southern catfish (Silurus meridionalis) provides insights into visual adaptation to the nocturnal and benthic lifestyles.</title>
        <authorList>
            <person name="Zhang Y."/>
            <person name="Wang D."/>
            <person name="Peng Z."/>
        </authorList>
    </citation>
    <scope>NUCLEOTIDE SEQUENCE</scope>
    <source>
        <strain evidence="19">SWU-2019-XX</strain>
        <tissue evidence="19">Muscle</tissue>
    </source>
</reference>
<dbReference type="InterPro" id="IPR048633">
    <property type="entry name" value="ITGAX-like_Ig_3"/>
</dbReference>
<gene>
    <name evidence="19" type="ORF">HF521_012509</name>
</gene>
<evidence type="ECO:0000256" key="1">
    <source>
        <dbReference type="ARBA" id="ARBA00004479"/>
    </source>
</evidence>
<dbReference type="Pfam" id="PF08441">
    <property type="entry name" value="Integrin_A_Ig_1"/>
    <property type="match status" value="1"/>
</dbReference>
<keyword evidence="12" id="KW-1015">Disulfide bond</keyword>
<keyword evidence="3 16" id="KW-0812">Transmembrane</keyword>
<organism evidence="19 20">
    <name type="scientific">Silurus meridionalis</name>
    <name type="common">Southern catfish</name>
    <name type="synonym">Silurus soldatovi meridionalis</name>
    <dbReference type="NCBI Taxonomy" id="175797"/>
    <lineage>
        <taxon>Eukaryota</taxon>
        <taxon>Metazoa</taxon>
        <taxon>Chordata</taxon>
        <taxon>Craniata</taxon>
        <taxon>Vertebrata</taxon>
        <taxon>Euteleostomi</taxon>
        <taxon>Actinopterygii</taxon>
        <taxon>Neopterygii</taxon>
        <taxon>Teleostei</taxon>
        <taxon>Ostariophysi</taxon>
        <taxon>Siluriformes</taxon>
        <taxon>Siluridae</taxon>
        <taxon>Silurus</taxon>
    </lineage>
</organism>
<accession>A0A8T0AEV1</accession>
<dbReference type="SUPFAM" id="SSF69179">
    <property type="entry name" value="Integrin domains"/>
    <property type="match status" value="2"/>
</dbReference>
<evidence type="ECO:0000256" key="5">
    <source>
        <dbReference type="ARBA" id="ARBA00022729"/>
    </source>
</evidence>
<dbReference type="PROSITE" id="PS50234">
    <property type="entry name" value="VWFA"/>
    <property type="match status" value="1"/>
</dbReference>
<dbReference type="GO" id="GO:0098609">
    <property type="term" value="P:cell-cell adhesion"/>
    <property type="evidence" value="ECO:0007669"/>
    <property type="project" value="TreeGrafter"/>
</dbReference>
<dbReference type="Proteomes" id="UP000606274">
    <property type="component" value="Unassembled WGS sequence"/>
</dbReference>
<dbReference type="Gene3D" id="2.60.40.1530">
    <property type="entry name" value="ntegrin, alpha v. Chain A, domain 4"/>
    <property type="match status" value="1"/>
</dbReference>
<comment type="subcellular location">
    <subcellularLocation>
        <location evidence="1 16">Membrane</location>
        <topology evidence="1 16">Single-pass type I membrane protein</topology>
    </subcellularLocation>
</comment>
<evidence type="ECO:0000256" key="6">
    <source>
        <dbReference type="ARBA" id="ARBA00022737"/>
    </source>
</evidence>
<evidence type="ECO:0000256" key="17">
    <source>
        <dbReference type="SAM" id="MobiDB-lite"/>
    </source>
</evidence>
<protein>
    <recommendedName>
        <fullName evidence="18">VWFA domain-containing protein</fullName>
    </recommendedName>
</protein>
<evidence type="ECO:0000256" key="7">
    <source>
        <dbReference type="ARBA" id="ARBA00022837"/>
    </source>
</evidence>
<evidence type="ECO:0000256" key="16">
    <source>
        <dbReference type="RuleBase" id="RU003762"/>
    </source>
</evidence>
<feature type="domain" description="VWFA" evidence="18">
    <location>
        <begin position="156"/>
        <end position="327"/>
    </location>
</feature>
<dbReference type="Pfam" id="PF21520">
    <property type="entry name" value="ITGAX-like_Ig_3"/>
    <property type="match status" value="1"/>
</dbReference>
<dbReference type="SMART" id="SM00191">
    <property type="entry name" value="Int_alpha"/>
    <property type="match status" value="5"/>
</dbReference>
<evidence type="ECO:0000256" key="3">
    <source>
        <dbReference type="ARBA" id="ARBA00022692"/>
    </source>
</evidence>
<dbReference type="GO" id="GO:0009897">
    <property type="term" value="C:external side of plasma membrane"/>
    <property type="evidence" value="ECO:0007669"/>
    <property type="project" value="TreeGrafter"/>
</dbReference>
<keyword evidence="10 16" id="KW-0401">Integrin</keyword>
<dbReference type="PANTHER" id="PTHR23220">
    <property type="entry name" value="INTEGRIN ALPHA"/>
    <property type="match status" value="1"/>
</dbReference>
<dbReference type="Gene3D" id="2.60.40.1510">
    <property type="entry name" value="ntegrin, alpha v. Chain A, domain 3"/>
    <property type="match status" value="1"/>
</dbReference>
<keyword evidence="20" id="KW-1185">Reference proteome</keyword>
<evidence type="ECO:0000256" key="15">
    <source>
        <dbReference type="PROSITE-ProRule" id="PRU00803"/>
    </source>
</evidence>
<dbReference type="Gene3D" id="2.60.40.1460">
    <property type="entry name" value="Integrin domains. Chain A, domain 2"/>
    <property type="match status" value="1"/>
</dbReference>
<keyword evidence="6" id="KW-0677">Repeat</keyword>
<evidence type="ECO:0000256" key="4">
    <source>
        <dbReference type="ARBA" id="ARBA00022723"/>
    </source>
</evidence>
<keyword evidence="4" id="KW-0479">Metal-binding</keyword>
<dbReference type="InterPro" id="IPR032695">
    <property type="entry name" value="Integrin_dom_sf"/>
</dbReference>
<keyword evidence="13 16" id="KW-0675">Receptor</keyword>
<dbReference type="InterPro" id="IPR013517">
    <property type="entry name" value="FG-GAP"/>
</dbReference>
<evidence type="ECO:0000256" key="11">
    <source>
        <dbReference type="ARBA" id="ARBA00023136"/>
    </source>
</evidence>
<evidence type="ECO:0000259" key="18">
    <source>
        <dbReference type="PROSITE" id="PS50234"/>
    </source>
</evidence>
<feature type="chain" id="PRO_5035968256" description="VWFA domain-containing protein" evidence="16">
    <location>
        <begin position="20"/>
        <end position="1179"/>
    </location>
</feature>
<dbReference type="Pfam" id="PF00092">
    <property type="entry name" value="VWA"/>
    <property type="match status" value="1"/>
</dbReference>
<dbReference type="InterPro" id="IPR048285">
    <property type="entry name" value="Integrin_alpha_Ig-like_2"/>
</dbReference>
<dbReference type="Gene3D" id="2.130.10.130">
    <property type="entry name" value="Integrin alpha, N-terminal"/>
    <property type="match status" value="2"/>
</dbReference>
<feature type="repeat" description="FG-GAP" evidence="15">
    <location>
        <begin position="437"/>
        <end position="499"/>
    </location>
</feature>
<dbReference type="PANTHER" id="PTHR23220:SF84">
    <property type="entry name" value="INTEGRIN ALPHA-L"/>
    <property type="match status" value="1"/>
</dbReference>
<dbReference type="PRINTS" id="PR01185">
    <property type="entry name" value="INTEGRINA"/>
</dbReference>
<keyword evidence="11 16" id="KW-0472">Membrane</keyword>
<dbReference type="InterPro" id="IPR028994">
    <property type="entry name" value="Integrin_alpha_N"/>
</dbReference>
<dbReference type="GO" id="GO:0008305">
    <property type="term" value="C:integrin complex"/>
    <property type="evidence" value="ECO:0007669"/>
    <property type="project" value="InterPro"/>
</dbReference>
<dbReference type="InterPro" id="IPR000413">
    <property type="entry name" value="Integrin_alpha"/>
</dbReference>
<evidence type="ECO:0000256" key="13">
    <source>
        <dbReference type="ARBA" id="ARBA00023170"/>
    </source>
</evidence>
<comment type="similarity">
    <text evidence="2 16">Belongs to the integrin alpha chain family.</text>
</comment>
<dbReference type="Gene3D" id="1.20.5.930">
    <property type="entry name" value="Bicelle-embedded integrin alpha(iib) transmembrane segment"/>
    <property type="match status" value="1"/>
</dbReference>
<evidence type="ECO:0000256" key="12">
    <source>
        <dbReference type="ARBA" id="ARBA00023157"/>
    </source>
</evidence>
<name>A0A8T0AEV1_SILME</name>
<keyword evidence="5 16" id="KW-0732">Signal</keyword>
<evidence type="ECO:0000256" key="8">
    <source>
        <dbReference type="ARBA" id="ARBA00022889"/>
    </source>
</evidence>
<dbReference type="GO" id="GO:0007160">
    <property type="term" value="P:cell-matrix adhesion"/>
    <property type="evidence" value="ECO:0007669"/>
    <property type="project" value="TreeGrafter"/>
</dbReference>
<dbReference type="GO" id="GO:0033627">
    <property type="term" value="P:cell adhesion mediated by integrin"/>
    <property type="evidence" value="ECO:0007669"/>
    <property type="project" value="TreeGrafter"/>
</dbReference>
<feature type="transmembrane region" description="Helical" evidence="16">
    <location>
        <begin position="1085"/>
        <end position="1106"/>
    </location>
</feature>
<dbReference type="Pfam" id="PF20805">
    <property type="entry name" value="Integrin_A_Ig_2"/>
    <property type="match status" value="1"/>
</dbReference>
<evidence type="ECO:0000256" key="2">
    <source>
        <dbReference type="ARBA" id="ARBA00008054"/>
    </source>
</evidence>
<feature type="signal peptide" evidence="16">
    <location>
        <begin position="1"/>
        <end position="19"/>
    </location>
</feature>
<proteinExistence type="inferred from homology"/>
<keyword evidence="14" id="KW-0325">Glycoprotein</keyword>